<keyword evidence="1" id="KW-0812">Transmembrane</keyword>
<sequence>MFRVTTLPLNHVDIFLFTCRDSVHVSTMDFEGNNFHRFCKGNDLAAAISVGVTTVVLRRGEFLYLVLSFSLVLCVFTNSSIRHFLNFQTELLLHRVVGTLLQLAKPVEKTYAPISRKYG</sequence>
<dbReference type="Proteomes" id="UP000306102">
    <property type="component" value="Unassembled WGS sequence"/>
</dbReference>
<accession>A0A4S4E441</accession>
<keyword evidence="1" id="KW-1133">Transmembrane helix</keyword>
<name>A0A4S4E441_CAMSN</name>
<gene>
    <name evidence="2" type="ORF">TEA_010379</name>
</gene>
<keyword evidence="3" id="KW-1185">Reference proteome</keyword>
<proteinExistence type="predicted"/>
<dbReference type="AlphaFoldDB" id="A0A4S4E441"/>
<feature type="transmembrane region" description="Helical" evidence="1">
    <location>
        <begin position="62"/>
        <end position="85"/>
    </location>
</feature>
<evidence type="ECO:0000256" key="1">
    <source>
        <dbReference type="SAM" id="Phobius"/>
    </source>
</evidence>
<organism evidence="2 3">
    <name type="scientific">Camellia sinensis var. sinensis</name>
    <name type="common">China tea</name>
    <dbReference type="NCBI Taxonomy" id="542762"/>
    <lineage>
        <taxon>Eukaryota</taxon>
        <taxon>Viridiplantae</taxon>
        <taxon>Streptophyta</taxon>
        <taxon>Embryophyta</taxon>
        <taxon>Tracheophyta</taxon>
        <taxon>Spermatophyta</taxon>
        <taxon>Magnoliopsida</taxon>
        <taxon>eudicotyledons</taxon>
        <taxon>Gunneridae</taxon>
        <taxon>Pentapetalae</taxon>
        <taxon>asterids</taxon>
        <taxon>Ericales</taxon>
        <taxon>Theaceae</taxon>
        <taxon>Camellia</taxon>
    </lineage>
</organism>
<keyword evidence="1" id="KW-0472">Membrane</keyword>
<protein>
    <submittedName>
        <fullName evidence="2">Uncharacterized protein</fullName>
    </submittedName>
</protein>
<dbReference type="EMBL" id="SDRB02007770">
    <property type="protein sequence ID" value="THG10683.1"/>
    <property type="molecule type" value="Genomic_DNA"/>
</dbReference>
<reference evidence="2 3" key="1">
    <citation type="journal article" date="2018" name="Proc. Natl. Acad. Sci. U.S.A.">
        <title>Draft genome sequence of Camellia sinensis var. sinensis provides insights into the evolution of the tea genome and tea quality.</title>
        <authorList>
            <person name="Wei C."/>
            <person name="Yang H."/>
            <person name="Wang S."/>
            <person name="Zhao J."/>
            <person name="Liu C."/>
            <person name="Gao L."/>
            <person name="Xia E."/>
            <person name="Lu Y."/>
            <person name="Tai Y."/>
            <person name="She G."/>
            <person name="Sun J."/>
            <person name="Cao H."/>
            <person name="Tong W."/>
            <person name="Gao Q."/>
            <person name="Li Y."/>
            <person name="Deng W."/>
            <person name="Jiang X."/>
            <person name="Wang W."/>
            <person name="Chen Q."/>
            <person name="Zhang S."/>
            <person name="Li H."/>
            <person name="Wu J."/>
            <person name="Wang P."/>
            <person name="Li P."/>
            <person name="Shi C."/>
            <person name="Zheng F."/>
            <person name="Jian J."/>
            <person name="Huang B."/>
            <person name="Shan D."/>
            <person name="Shi M."/>
            <person name="Fang C."/>
            <person name="Yue Y."/>
            <person name="Li F."/>
            <person name="Li D."/>
            <person name="Wei S."/>
            <person name="Han B."/>
            <person name="Jiang C."/>
            <person name="Yin Y."/>
            <person name="Xia T."/>
            <person name="Zhang Z."/>
            <person name="Bennetzen J.L."/>
            <person name="Zhao S."/>
            <person name="Wan X."/>
        </authorList>
    </citation>
    <scope>NUCLEOTIDE SEQUENCE [LARGE SCALE GENOMIC DNA]</scope>
    <source>
        <strain evidence="3">cv. Shuchazao</strain>
        <tissue evidence="2">Leaf</tissue>
    </source>
</reference>
<comment type="caution">
    <text evidence="2">The sequence shown here is derived from an EMBL/GenBank/DDBJ whole genome shotgun (WGS) entry which is preliminary data.</text>
</comment>
<evidence type="ECO:0000313" key="3">
    <source>
        <dbReference type="Proteomes" id="UP000306102"/>
    </source>
</evidence>
<evidence type="ECO:0000313" key="2">
    <source>
        <dbReference type="EMBL" id="THG10683.1"/>
    </source>
</evidence>